<dbReference type="EMBL" id="CAJFCJ010000019">
    <property type="protein sequence ID" value="CAD5123553.1"/>
    <property type="molecule type" value="Genomic_DNA"/>
</dbReference>
<evidence type="ECO:0000313" key="3">
    <source>
        <dbReference type="EMBL" id="CAD5123553.1"/>
    </source>
</evidence>
<feature type="coiled-coil region" evidence="1">
    <location>
        <begin position="544"/>
        <end position="603"/>
    </location>
</feature>
<dbReference type="OrthoDB" id="10252347at2759"/>
<dbReference type="GO" id="GO:0035148">
    <property type="term" value="P:tube formation"/>
    <property type="evidence" value="ECO:0007669"/>
    <property type="project" value="TreeGrafter"/>
</dbReference>
<dbReference type="GO" id="GO:0005813">
    <property type="term" value="C:centrosome"/>
    <property type="evidence" value="ECO:0007669"/>
    <property type="project" value="InterPro"/>
</dbReference>
<evidence type="ECO:0000256" key="2">
    <source>
        <dbReference type="SAM" id="MobiDB-lite"/>
    </source>
</evidence>
<sequence length="721" mass="84300">MNDTELTYDHYKHSLRDKALGSHQDLQEAFSTYPSIQQKLTRRNQYDSLYTENRQTEFSDRTYSRAVHDLQKLINNPKGRDDRNVLFNERTSYKDYHYEGFLPKPEEVVPILKKQSILLKHVENENEYLKEQLQEFRTKLLTVVEENNVLHEELKSGLINLMLQQDTFETAHLQENQLLGAAITNERNEYSKADLSTWQREIVRTELEEKSKELEDVKSELRLKNALNVSPDQILTGLCVSCGRNEAVLSTSSTTPNKAVENITKERDELAQKMLEAQKQLNVSRSREQEAYEQVKQSVAFVEESQLERTQALYEKEQLRERLAEMHLRMEKHTEETAAKMVEERSIIRKEVADELNDLNEKLNTASSSFIKAKSELETVCRDKVDLLAEVERLKEELSKYDFNYGHATDSMKMTATHSTIERNAAINEMRKMRVHLEKTINDSTKEKERLQMENDNLQRRLATAEKQLIDSKENCIELMNRLQELERDAHGAKLAKETIEKNRSDDLKSLSLQAQKREQELNVLLDTLETKSAKRTIEFEDIANAQRHLVDQLRSECHNLTEKLSFCNSKYRKENSKLKSQNQILRERLNKAQERLDDFEQQNHAHGVLHEKLRERIRQLDEHGGNTASQIVELLTQQQNLLRDRSLLVREVEFLRNQLLSTQKEEILDVVRSYSTHYTTVDEIIARVNADDMMHLKTAQDNEKPLDNDDNTVCNEQSSI</sequence>
<comment type="caution">
    <text evidence="3">The sequence shown here is derived from an EMBL/GenBank/DDBJ whole genome shotgun (WGS) entry which is preliminary data.</text>
</comment>
<dbReference type="Pfam" id="PF15964">
    <property type="entry name" value="CCCAP"/>
    <property type="match status" value="2"/>
</dbReference>
<keyword evidence="1" id="KW-0175">Coiled coil</keyword>
<proteinExistence type="predicted"/>
<evidence type="ECO:0000313" key="4">
    <source>
        <dbReference type="Proteomes" id="UP000549394"/>
    </source>
</evidence>
<feature type="coiled-coil region" evidence="1">
    <location>
        <begin position="200"/>
        <end position="227"/>
    </location>
</feature>
<feature type="coiled-coil region" evidence="1">
    <location>
        <begin position="260"/>
        <end position="503"/>
    </location>
</feature>
<name>A0A7I8W6N9_9ANNE</name>
<dbReference type="GO" id="GO:0005814">
    <property type="term" value="C:centriole"/>
    <property type="evidence" value="ECO:0007669"/>
    <property type="project" value="TreeGrafter"/>
</dbReference>
<feature type="compositionally biased region" description="Polar residues" evidence="2">
    <location>
        <begin position="712"/>
        <end position="721"/>
    </location>
</feature>
<feature type="compositionally biased region" description="Basic and acidic residues" evidence="2">
    <location>
        <begin position="699"/>
        <end position="708"/>
    </location>
</feature>
<organism evidence="3 4">
    <name type="scientific">Dimorphilus gyrociliatus</name>
    <dbReference type="NCBI Taxonomy" id="2664684"/>
    <lineage>
        <taxon>Eukaryota</taxon>
        <taxon>Metazoa</taxon>
        <taxon>Spiralia</taxon>
        <taxon>Lophotrochozoa</taxon>
        <taxon>Annelida</taxon>
        <taxon>Polychaeta</taxon>
        <taxon>Polychaeta incertae sedis</taxon>
        <taxon>Dinophilidae</taxon>
        <taxon>Dimorphilus</taxon>
    </lineage>
</organism>
<dbReference type="InterPro" id="IPR031887">
    <property type="entry name" value="SDCCAG8"/>
</dbReference>
<dbReference type="Proteomes" id="UP000549394">
    <property type="component" value="Unassembled WGS sequence"/>
</dbReference>
<accession>A0A7I8W6N9</accession>
<dbReference type="GO" id="GO:0030010">
    <property type="term" value="P:establishment of cell polarity"/>
    <property type="evidence" value="ECO:0007669"/>
    <property type="project" value="TreeGrafter"/>
</dbReference>
<dbReference type="GO" id="GO:0001764">
    <property type="term" value="P:neuron migration"/>
    <property type="evidence" value="ECO:0007669"/>
    <property type="project" value="TreeGrafter"/>
</dbReference>
<dbReference type="PANTHER" id="PTHR34343">
    <property type="entry name" value="SEROLOGICALLY DEFINED COLON CANCER ANTIGEN 8"/>
    <property type="match status" value="1"/>
</dbReference>
<protein>
    <submittedName>
        <fullName evidence="3">DgyrCDS11891</fullName>
    </submittedName>
</protein>
<dbReference type="GO" id="GO:0007098">
    <property type="term" value="P:centrosome cycle"/>
    <property type="evidence" value="ECO:0007669"/>
    <property type="project" value="InterPro"/>
</dbReference>
<reference evidence="3 4" key="1">
    <citation type="submission" date="2020-08" db="EMBL/GenBank/DDBJ databases">
        <authorList>
            <person name="Hejnol A."/>
        </authorList>
    </citation>
    <scope>NUCLEOTIDE SEQUENCE [LARGE SCALE GENOMIC DNA]</scope>
</reference>
<gene>
    <name evidence="3" type="ORF">DGYR_LOCUS11225</name>
</gene>
<keyword evidence="4" id="KW-1185">Reference proteome</keyword>
<evidence type="ECO:0000256" key="1">
    <source>
        <dbReference type="SAM" id="Coils"/>
    </source>
</evidence>
<dbReference type="PANTHER" id="PTHR34343:SF1">
    <property type="entry name" value="SEROLOGICALLY DEFINED COLON CANCER ANTIGEN 8"/>
    <property type="match status" value="1"/>
</dbReference>
<dbReference type="AlphaFoldDB" id="A0A7I8W6N9"/>
<feature type="coiled-coil region" evidence="1">
    <location>
        <begin position="112"/>
        <end position="139"/>
    </location>
</feature>
<feature type="region of interest" description="Disordered" evidence="2">
    <location>
        <begin position="699"/>
        <end position="721"/>
    </location>
</feature>